<protein>
    <submittedName>
        <fullName evidence="4">Lipoprotein</fullName>
    </submittedName>
</protein>
<evidence type="ECO:0000256" key="1">
    <source>
        <dbReference type="ARBA" id="ARBA00023136"/>
    </source>
</evidence>
<dbReference type="GO" id="GO:0030234">
    <property type="term" value="F:enzyme regulator activity"/>
    <property type="evidence" value="ECO:0007669"/>
    <property type="project" value="TreeGrafter"/>
</dbReference>
<keyword evidence="3" id="KW-0732">Signal</keyword>
<dbReference type="Proteomes" id="UP000464593">
    <property type="component" value="Chromosome"/>
</dbReference>
<dbReference type="GO" id="GO:0009252">
    <property type="term" value="P:peptidoglycan biosynthetic process"/>
    <property type="evidence" value="ECO:0007669"/>
    <property type="project" value="TreeGrafter"/>
</dbReference>
<evidence type="ECO:0000256" key="3">
    <source>
        <dbReference type="SAM" id="SignalP"/>
    </source>
</evidence>
<reference evidence="4 5" key="1">
    <citation type="submission" date="2019-05" db="EMBL/GenBank/DDBJ databases">
        <title>Complete genome sequence of Pseudomonas Pseudomonas resinovorans.</title>
        <authorList>
            <person name="Chen H.-P."/>
        </authorList>
    </citation>
    <scope>NUCLEOTIDE SEQUENCE [LARGE SCALE GENOMIC DNA]</scope>
    <source>
        <strain evidence="4 5">TCU-CK1</strain>
    </source>
</reference>
<feature type="region of interest" description="Disordered" evidence="2">
    <location>
        <begin position="86"/>
        <end position="119"/>
    </location>
</feature>
<feature type="compositionally biased region" description="Polar residues" evidence="2">
    <location>
        <begin position="107"/>
        <end position="119"/>
    </location>
</feature>
<accession>A0AAE6RGI6</accession>
<gene>
    <name evidence="4" type="ORF">TCK1_4444</name>
</gene>
<dbReference type="GO" id="GO:0031241">
    <property type="term" value="C:periplasmic side of cell outer membrane"/>
    <property type="evidence" value="ECO:0007669"/>
    <property type="project" value="TreeGrafter"/>
</dbReference>
<proteinExistence type="predicted"/>
<dbReference type="EMBL" id="CP040324">
    <property type="protein sequence ID" value="QHB29790.1"/>
    <property type="molecule type" value="Genomic_DNA"/>
</dbReference>
<evidence type="ECO:0000256" key="2">
    <source>
        <dbReference type="SAM" id="MobiDB-lite"/>
    </source>
</evidence>
<evidence type="ECO:0000313" key="4">
    <source>
        <dbReference type="EMBL" id="QHB29790.1"/>
    </source>
</evidence>
<dbReference type="InterPro" id="IPR007443">
    <property type="entry name" value="LpoA"/>
</dbReference>
<dbReference type="PANTHER" id="PTHR38038:SF1">
    <property type="entry name" value="PENICILLIN-BINDING PROTEIN ACTIVATOR LPOA"/>
    <property type="match status" value="1"/>
</dbReference>
<dbReference type="Pfam" id="PF04348">
    <property type="entry name" value="LppC"/>
    <property type="match status" value="1"/>
</dbReference>
<dbReference type="AlphaFoldDB" id="A0AAE6RGI6"/>
<name>A0AAE6RGI6_9PSED</name>
<keyword evidence="4" id="KW-0449">Lipoprotein</keyword>
<keyword evidence="1" id="KW-0472">Membrane</keyword>
<evidence type="ECO:0000313" key="5">
    <source>
        <dbReference type="Proteomes" id="UP000464593"/>
    </source>
</evidence>
<feature type="chain" id="PRO_5042142803" evidence="3">
    <location>
        <begin position="22"/>
        <end position="119"/>
    </location>
</feature>
<dbReference type="PROSITE" id="PS51257">
    <property type="entry name" value="PROKAR_LIPOPROTEIN"/>
    <property type="match status" value="1"/>
</dbReference>
<sequence length="119" mass="12555">MIACLRLLTALCLAALLAACASSPSSSLGELPRTPDASIEQLLEKAASSKSAEDAALLRLSAADLAYKQKDFPRAARILEQVPLDTLKPAPASVRQHPRCRTGHEPQPTQGRPDSTGSP</sequence>
<feature type="signal peptide" evidence="3">
    <location>
        <begin position="1"/>
        <end position="21"/>
    </location>
</feature>
<organism evidence="4 5">
    <name type="scientific">Pseudomonas monteilii</name>
    <dbReference type="NCBI Taxonomy" id="76759"/>
    <lineage>
        <taxon>Bacteria</taxon>
        <taxon>Pseudomonadati</taxon>
        <taxon>Pseudomonadota</taxon>
        <taxon>Gammaproteobacteria</taxon>
        <taxon>Pseudomonadales</taxon>
        <taxon>Pseudomonadaceae</taxon>
        <taxon>Pseudomonas</taxon>
    </lineage>
</organism>
<dbReference type="PANTHER" id="PTHR38038">
    <property type="entry name" value="PENICILLIN-BINDING PROTEIN ACTIVATOR LPOA"/>
    <property type="match status" value="1"/>
</dbReference>